<proteinExistence type="predicted"/>
<sequence length="177" mass="20038">MQLRICRLFSICRRSCGILCLFCLLVWRVLLRRAILRAIIRAATPLASRQAHHLLSASIPADCAGFYQIAALKAAASIPSVIVFKLSKKQYGVIALAIRRLLYHVREAAWYNWPSWRKRAAPAYRLGHNLGIITALRLLYHVREAVWYNCPSEGGCRVSGEPLGIRRYNNRSAVIIP</sequence>
<organism evidence="1 2">
    <name type="scientific">Anaerotruncus colihominis DSM 17241</name>
    <dbReference type="NCBI Taxonomy" id="445972"/>
    <lineage>
        <taxon>Bacteria</taxon>
        <taxon>Bacillati</taxon>
        <taxon>Bacillota</taxon>
        <taxon>Clostridia</taxon>
        <taxon>Eubacteriales</taxon>
        <taxon>Oscillospiraceae</taxon>
        <taxon>Anaerotruncus</taxon>
    </lineage>
</organism>
<protein>
    <submittedName>
        <fullName evidence="1">Uncharacterized protein</fullName>
    </submittedName>
</protein>
<evidence type="ECO:0000313" key="2">
    <source>
        <dbReference type="Proteomes" id="UP000003803"/>
    </source>
</evidence>
<dbReference type="HOGENOM" id="CLU_1514848_0_0_9"/>
<gene>
    <name evidence="1" type="ORF">ANACOL_00696</name>
</gene>
<reference evidence="1" key="2">
    <citation type="submission" date="2013-09" db="EMBL/GenBank/DDBJ databases">
        <title>Draft genome sequence of Anaerotruncus colihominis(DSM 17241).</title>
        <authorList>
            <person name="Sudarsanam P."/>
            <person name="Ley R."/>
            <person name="Guruge J."/>
            <person name="Turnbaugh P.J."/>
            <person name="Mahowald M."/>
            <person name="Liep D."/>
            <person name="Gordon J."/>
        </authorList>
    </citation>
    <scope>NUCLEOTIDE SEQUENCE</scope>
    <source>
        <strain evidence="1">DSM 17241</strain>
    </source>
</reference>
<reference evidence="1" key="1">
    <citation type="submission" date="2007-11" db="EMBL/GenBank/DDBJ databases">
        <authorList>
            <person name="Fulton L."/>
            <person name="Clifton S."/>
            <person name="Fulton B."/>
            <person name="Xu J."/>
            <person name="Minx P."/>
            <person name="Pepin K.H."/>
            <person name="Johnson M."/>
            <person name="Thiruvilangam P."/>
            <person name="Bhonagiri V."/>
            <person name="Nash W.E."/>
            <person name="Mardis E.R."/>
            <person name="Wilson R.K."/>
        </authorList>
    </citation>
    <scope>NUCLEOTIDE SEQUENCE [LARGE SCALE GENOMIC DNA]</scope>
    <source>
        <strain evidence="1">DSM 17241</strain>
    </source>
</reference>
<dbReference type="EMBL" id="ABGD02000006">
    <property type="protein sequence ID" value="EDS12468.1"/>
    <property type="molecule type" value="Genomic_DNA"/>
</dbReference>
<keyword evidence="2" id="KW-1185">Reference proteome</keyword>
<name>B0P7G4_9FIRM</name>
<comment type="caution">
    <text evidence="1">The sequence shown here is derived from an EMBL/GenBank/DDBJ whole genome shotgun (WGS) entry which is preliminary data.</text>
</comment>
<dbReference type="AlphaFoldDB" id="B0P7G4"/>
<dbReference type="Proteomes" id="UP000003803">
    <property type="component" value="Unassembled WGS sequence"/>
</dbReference>
<accession>B0P7G4</accession>
<evidence type="ECO:0000313" key="1">
    <source>
        <dbReference type="EMBL" id="EDS12468.1"/>
    </source>
</evidence>